<keyword evidence="1" id="KW-0472">Membrane</keyword>
<reference evidence="2" key="1">
    <citation type="submission" date="2022-11" db="EMBL/GenBank/DDBJ databases">
        <authorList>
            <person name="Petersen C."/>
        </authorList>
    </citation>
    <scope>NUCLEOTIDE SEQUENCE</scope>
    <source>
        <strain evidence="2">IBT 19713</strain>
    </source>
</reference>
<dbReference type="GeneID" id="83205171"/>
<feature type="transmembrane region" description="Helical" evidence="1">
    <location>
        <begin position="6"/>
        <end position="29"/>
    </location>
</feature>
<evidence type="ECO:0000256" key="1">
    <source>
        <dbReference type="SAM" id="Phobius"/>
    </source>
</evidence>
<reference evidence="2" key="2">
    <citation type="journal article" date="2023" name="IMA Fungus">
        <title>Comparative genomic study of the Penicillium genus elucidates a diverse pangenome and 15 lateral gene transfer events.</title>
        <authorList>
            <person name="Petersen C."/>
            <person name="Sorensen T."/>
            <person name="Nielsen M.R."/>
            <person name="Sondergaard T.E."/>
            <person name="Sorensen J.L."/>
            <person name="Fitzpatrick D.A."/>
            <person name="Frisvad J.C."/>
            <person name="Nielsen K.L."/>
        </authorList>
    </citation>
    <scope>NUCLEOTIDE SEQUENCE</scope>
    <source>
        <strain evidence="2">IBT 19713</strain>
    </source>
</reference>
<evidence type="ECO:0000313" key="2">
    <source>
        <dbReference type="EMBL" id="KAJ5224030.1"/>
    </source>
</evidence>
<gene>
    <name evidence="2" type="ORF">N7468_008572</name>
</gene>
<accession>A0A9W9TK00</accession>
<name>A0A9W9TK00_9EURO</name>
<dbReference type="AlphaFoldDB" id="A0A9W9TK00"/>
<keyword evidence="1" id="KW-0812">Transmembrane</keyword>
<proteinExistence type="predicted"/>
<evidence type="ECO:0000313" key="3">
    <source>
        <dbReference type="Proteomes" id="UP001150941"/>
    </source>
</evidence>
<keyword evidence="1" id="KW-1133">Transmembrane helix</keyword>
<dbReference type="EMBL" id="JAPQKS010000006">
    <property type="protein sequence ID" value="KAJ5224030.1"/>
    <property type="molecule type" value="Genomic_DNA"/>
</dbReference>
<comment type="caution">
    <text evidence="2">The sequence shown here is derived from an EMBL/GenBank/DDBJ whole genome shotgun (WGS) entry which is preliminary data.</text>
</comment>
<dbReference type="RefSeq" id="XP_058328213.1">
    <property type="nucleotide sequence ID" value="XM_058477868.1"/>
</dbReference>
<dbReference type="Proteomes" id="UP001150941">
    <property type="component" value="Unassembled WGS sequence"/>
</dbReference>
<protein>
    <submittedName>
        <fullName evidence="2">Uncharacterized protein</fullName>
    </submittedName>
</protein>
<keyword evidence="3" id="KW-1185">Reference proteome</keyword>
<organism evidence="2 3">
    <name type="scientific">Penicillium chermesinum</name>
    <dbReference type="NCBI Taxonomy" id="63820"/>
    <lineage>
        <taxon>Eukaryota</taxon>
        <taxon>Fungi</taxon>
        <taxon>Dikarya</taxon>
        <taxon>Ascomycota</taxon>
        <taxon>Pezizomycotina</taxon>
        <taxon>Eurotiomycetes</taxon>
        <taxon>Eurotiomycetidae</taxon>
        <taxon>Eurotiales</taxon>
        <taxon>Aspergillaceae</taxon>
        <taxon>Penicillium</taxon>
    </lineage>
</organism>
<sequence>MFSNGLIVLTTVLGVSICVIVGVIAFRYITVDLGILTVKSSQVVALGVGSPLAGSSLVYRLSNRVG</sequence>